<evidence type="ECO:0000313" key="1">
    <source>
        <dbReference type="EMBL" id="RAK95748.1"/>
    </source>
</evidence>
<dbReference type="AlphaFoldDB" id="A0A395GL92"/>
<name>A0A395GL92_9EURO</name>
<gene>
    <name evidence="1" type="ORF">BO80DRAFT_250573</name>
</gene>
<dbReference type="VEuPathDB" id="FungiDB:BO80DRAFT_250573"/>
<dbReference type="EMBL" id="KZ824486">
    <property type="protein sequence ID" value="RAK95748.1"/>
    <property type="molecule type" value="Genomic_DNA"/>
</dbReference>
<proteinExistence type="predicted"/>
<evidence type="ECO:0000313" key="2">
    <source>
        <dbReference type="Proteomes" id="UP000249402"/>
    </source>
</evidence>
<dbReference type="Proteomes" id="UP000249402">
    <property type="component" value="Unassembled WGS sequence"/>
</dbReference>
<reference evidence="1 2" key="1">
    <citation type="submission" date="2018-02" db="EMBL/GenBank/DDBJ databases">
        <title>The genomes of Aspergillus section Nigri reveals drivers in fungal speciation.</title>
        <authorList>
            <consortium name="DOE Joint Genome Institute"/>
            <person name="Vesth T.C."/>
            <person name="Nybo J."/>
            <person name="Theobald S."/>
            <person name="Brandl J."/>
            <person name="Frisvad J.C."/>
            <person name="Nielsen K.F."/>
            <person name="Lyhne E.K."/>
            <person name="Kogle M.E."/>
            <person name="Kuo A."/>
            <person name="Riley R."/>
            <person name="Clum A."/>
            <person name="Nolan M."/>
            <person name="Lipzen A."/>
            <person name="Salamov A."/>
            <person name="Henrissat B."/>
            <person name="Wiebenga A."/>
            <person name="De vries R.P."/>
            <person name="Grigoriev I.V."/>
            <person name="Mortensen U.H."/>
            <person name="Andersen M.R."/>
            <person name="Baker S.E."/>
        </authorList>
    </citation>
    <scope>NUCLEOTIDE SEQUENCE [LARGE SCALE GENOMIC DNA]</scope>
    <source>
        <strain evidence="1 2">CBS 121593</strain>
    </source>
</reference>
<dbReference type="RefSeq" id="XP_025570076.1">
    <property type="nucleotide sequence ID" value="XM_025714636.1"/>
</dbReference>
<keyword evidence="2" id="KW-1185">Reference proteome</keyword>
<sequence>MKSIWWHSNQRLVVVDGGLDKFSAMIPSGPAAGETIPTLYRCNRPSSGSTQHGLSLGMQPSARSSLVFTRSWIENLLCQVWPPRGLRSMYDVSTSGLLCSDDVSGKHDSPEQTTAFGGILLSTEFR</sequence>
<accession>A0A395GL92</accession>
<protein>
    <submittedName>
        <fullName evidence="1">Uncharacterized protein</fullName>
    </submittedName>
</protein>
<organism evidence="1 2">
    <name type="scientific">Aspergillus ibericus CBS 121593</name>
    <dbReference type="NCBI Taxonomy" id="1448316"/>
    <lineage>
        <taxon>Eukaryota</taxon>
        <taxon>Fungi</taxon>
        <taxon>Dikarya</taxon>
        <taxon>Ascomycota</taxon>
        <taxon>Pezizomycotina</taxon>
        <taxon>Eurotiomycetes</taxon>
        <taxon>Eurotiomycetidae</taxon>
        <taxon>Eurotiales</taxon>
        <taxon>Aspergillaceae</taxon>
        <taxon>Aspergillus</taxon>
        <taxon>Aspergillus subgen. Circumdati</taxon>
    </lineage>
</organism>
<dbReference type="GeneID" id="37219501"/>